<reference evidence="3" key="1">
    <citation type="submission" date="2018-05" db="EMBL/GenBank/DDBJ databases">
        <authorList>
            <person name="Li X."/>
        </authorList>
    </citation>
    <scope>NUCLEOTIDE SEQUENCE [LARGE SCALE GENOMIC DNA]</scope>
    <source>
        <strain evidence="3">YIM 73061</strain>
    </source>
</reference>
<comment type="caution">
    <text evidence="2">The sequence shown here is derived from an EMBL/GenBank/DDBJ whole genome shotgun (WGS) entry which is preliminary data.</text>
</comment>
<proteinExistence type="predicted"/>
<evidence type="ECO:0000313" key="2">
    <source>
        <dbReference type="EMBL" id="RAK57311.1"/>
    </source>
</evidence>
<accession>A0A328ASS5</accession>
<name>A0A328ASS5_9CAUL</name>
<dbReference type="Proteomes" id="UP000249725">
    <property type="component" value="Unassembled WGS sequence"/>
</dbReference>
<feature type="chain" id="PRO_5016394638" description="UrcA family protein" evidence="1">
    <location>
        <begin position="25"/>
        <end position="100"/>
    </location>
</feature>
<dbReference type="InterPro" id="IPR030972">
    <property type="entry name" value="UrcA_uranyl"/>
</dbReference>
<protein>
    <recommendedName>
        <fullName evidence="4">UrcA family protein</fullName>
    </recommendedName>
</protein>
<dbReference type="AlphaFoldDB" id="A0A328ASS5"/>
<dbReference type="NCBIfam" id="TIGR04433">
    <property type="entry name" value="UrcA_uranyl"/>
    <property type="match status" value="1"/>
</dbReference>
<organism evidence="2 3">
    <name type="scientific">Phenylobacterium deserti</name>
    <dbReference type="NCBI Taxonomy" id="1914756"/>
    <lineage>
        <taxon>Bacteria</taxon>
        <taxon>Pseudomonadati</taxon>
        <taxon>Pseudomonadota</taxon>
        <taxon>Alphaproteobacteria</taxon>
        <taxon>Caulobacterales</taxon>
        <taxon>Caulobacteraceae</taxon>
        <taxon>Phenylobacterium</taxon>
    </lineage>
</organism>
<keyword evidence="1" id="KW-0732">Signal</keyword>
<feature type="signal peptide" evidence="1">
    <location>
        <begin position="1"/>
        <end position="24"/>
    </location>
</feature>
<evidence type="ECO:0000256" key="1">
    <source>
        <dbReference type="SAM" id="SignalP"/>
    </source>
</evidence>
<keyword evidence="3" id="KW-1185">Reference proteome</keyword>
<dbReference type="RefSeq" id="WP_111513763.1">
    <property type="nucleotide sequence ID" value="NZ_QFYR01000001.1"/>
</dbReference>
<dbReference type="EMBL" id="QFYR01000001">
    <property type="protein sequence ID" value="RAK57311.1"/>
    <property type="molecule type" value="Genomic_DNA"/>
</dbReference>
<sequence>MFSTRKIAAVLATAAALAAGAAQAEAVRTQDLDLTTSAGATAYQARVDRAANRFCAKEVGIAQKTACKQGVVAEMSEKFAGVRSAQLAARERASRQASIN</sequence>
<evidence type="ECO:0008006" key="4">
    <source>
        <dbReference type="Google" id="ProtNLM"/>
    </source>
</evidence>
<evidence type="ECO:0000313" key="3">
    <source>
        <dbReference type="Proteomes" id="UP000249725"/>
    </source>
</evidence>
<gene>
    <name evidence="2" type="ORF">DJ018_05030</name>
</gene>